<keyword evidence="3 12" id="KW-0812">Transmembrane</keyword>
<dbReference type="InterPro" id="IPR003441">
    <property type="entry name" value="NAC-dom"/>
</dbReference>
<evidence type="ECO:0000256" key="7">
    <source>
        <dbReference type="ARBA" id="ARBA00023136"/>
    </source>
</evidence>
<evidence type="ECO:0000256" key="9">
    <source>
        <dbReference type="ARBA" id="ARBA00023163"/>
    </source>
</evidence>
<dbReference type="PANTHER" id="PTHR31744:SF216">
    <property type="entry name" value="NAC TRANSCRIPTION FACTOR"/>
    <property type="match status" value="1"/>
</dbReference>
<dbReference type="Gene3D" id="2.170.150.80">
    <property type="entry name" value="NAC domain"/>
    <property type="match status" value="1"/>
</dbReference>
<dbReference type="RefSeq" id="XP_040936964.1">
    <property type="nucleotide sequence ID" value="XM_041081030.1"/>
</dbReference>
<evidence type="ECO:0000256" key="5">
    <source>
        <dbReference type="ARBA" id="ARBA00023015"/>
    </source>
</evidence>
<protein>
    <submittedName>
        <fullName evidence="15">NAC domain-containing protein 86 isoform X1</fullName>
    </submittedName>
</protein>
<dbReference type="SUPFAM" id="SSF101941">
    <property type="entry name" value="NAC domain"/>
    <property type="match status" value="1"/>
</dbReference>
<proteinExistence type="predicted"/>
<keyword evidence="9" id="KW-0804">Transcription</keyword>
<keyword evidence="14" id="KW-1185">Reference proteome</keyword>
<keyword evidence="8" id="KW-0010">Activator</keyword>
<dbReference type="PANTHER" id="PTHR31744">
    <property type="entry name" value="PROTEIN CUP-SHAPED COTYLEDON 2-RELATED"/>
    <property type="match status" value="1"/>
</dbReference>
<evidence type="ECO:0000256" key="10">
    <source>
        <dbReference type="ARBA" id="ARBA00023242"/>
    </source>
</evidence>
<evidence type="ECO:0000256" key="2">
    <source>
        <dbReference type="ARBA" id="ARBA00004167"/>
    </source>
</evidence>
<evidence type="ECO:0000259" key="13">
    <source>
        <dbReference type="PROSITE" id="PS51005"/>
    </source>
</evidence>
<keyword evidence="7 12" id="KW-0472">Membrane</keyword>
<feature type="compositionally biased region" description="Basic and acidic residues" evidence="11">
    <location>
        <begin position="323"/>
        <end position="334"/>
    </location>
</feature>
<evidence type="ECO:0000256" key="11">
    <source>
        <dbReference type="SAM" id="MobiDB-lite"/>
    </source>
</evidence>
<keyword evidence="4 12" id="KW-1133">Transmembrane helix</keyword>
<dbReference type="PROSITE" id="PS51005">
    <property type="entry name" value="NAC"/>
    <property type="match status" value="1"/>
</dbReference>
<feature type="transmembrane region" description="Helical" evidence="12">
    <location>
        <begin position="20"/>
        <end position="37"/>
    </location>
</feature>
<dbReference type="InterPro" id="IPR036093">
    <property type="entry name" value="NAC_dom_sf"/>
</dbReference>
<feature type="domain" description="NAC" evidence="13">
    <location>
        <begin position="42"/>
        <end position="192"/>
    </location>
</feature>
<organism evidence="14 15">
    <name type="scientific">Gossypium hirsutum</name>
    <name type="common">Upland cotton</name>
    <name type="synonym">Gossypium mexicanum</name>
    <dbReference type="NCBI Taxonomy" id="3635"/>
    <lineage>
        <taxon>Eukaryota</taxon>
        <taxon>Viridiplantae</taxon>
        <taxon>Streptophyta</taxon>
        <taxon>Embryophyta</taxon>
        <taxon>Tracheophyta</taxon>
        <taxon>Spermatophyta</taxon>
        <taxon>Magnoliopsida</taxon>
        <taxon>eudicotyledons</taxon>
        <taxon>Gunneridae</taxon>
        <taxon>Pentapetalae</taxon>
        <taxon>rosids</taxon>
        <taxon>malvids</taxon>
        <taxon>Malvales</taxon>
        <taxon>Malvaceae</taxon>
        <taxon>Malvoideae</taxon>
        <taxon>Gossypium</taxon>
    </lineage>
</organism>
<dbReference type="Pfam" id="PF02365">
    <property type="entry name" value="NAM"/>
    <property type="match status" value="1"/>
</dbReference>
<feature type="region of interest" description="Disordered" evidence="11">
    <location>
        <begin position="305"/>
        <end position="353"/>
    </location>
</feature>
<reference evidence="14" key="1">
    <citation type="journal article" date="2020" name="Nat. Genet.">
        <title>Genomic diversifications of five Gossypium allopolyploid species and their impact on cotton improvement.</title>
        <authorList>
            <person name="Chen Z.J."/>
            <person name="Sreedasyam A."/>
            <person name="Ando A."/>
            <person name="Song Q."/>
            <person name="De Santiago L.M."/>
            <person name="Hulse-Kemp A.M."/>
            <person name="Ding M."/>
            <person name="Ye W."/>
            <person name="Kirkbride R.C."/>
            <person name="Jenkins J."/>
            <person name="Plott C."/>
            <person name="Lovell J."/>
            <person name="Lin Y.M."/>
            <person name="Vaughn R."/>
            <person name="Liu B."/>
            <person name="Simpson S."/>
            <person name="Scheffler B.E."/>
            <person name="Wen L."/>
            <person name="Saski C.A."/>
            <person name="Grover C.E."/>
            <person name="Hu G."/>
            <person name="Conover J.L."/>
            <person name="Carlson J.W."/>
            <person name="Shu S."/>
            <person name="Boston L.B."/>
            <person name="Williams M."/>
            <person name="Peterson D.G."/>
            <person name="McGee K."/>
            <person name="Jones D.C."/>
            <person name="Wendel J.F."/>
            <person name="Stelly D.M."/>
            <person name="Grimwood J."/>
            <person name="Schmutz J."/>
        </authorList>
    </citation>
    <scope>NUCLEOTIDE SEQUENCE [LARGE SCALE GENOMIC DNA]</scope>
    <source>
        <strain evidence="14">cv. TM-1</strain>
    </source>
</reference>
<evidence type="ECO:0000256" key="4">
    <source>
        <dbReference type="ARBA" id="ARBA00022989"/>
    </source>
</evidence>
<evidence type="ECO:0000313" key="15">
    <source>
        <dbReference type="RefSeq" id="XP_040936964.1"/>
    </source>
</evidence>
<evidence type="ECO:0000313" key="14">
    <source>
        <dbReference type="Proteomes" id="UP000818029"/>
    </source>
</evidence>
<gene>
    <name evidence="15" type="primary">LOC107922887</name>
</gene>
<reference evidence="15" key="2">
    <citation type="submission" date="2025-08" db="UniProtKB">
        <authorList>
            <consortium name="RefSeq"/>
        </authorList>
    </citation>
    <scope>IDENTIFICATION</scope>
</reference>
<dbReference type="GeneID" id="107922887"/>
<dbReference type="Proteomes" id="UP000818029">
    <property type="component" value="Chromosome A11"/>
</dbReference>
<keyword evidence="5" id="KW-0805">Transcription regulation</keyword>
<keyword evidence="10" id="KW-0539">Nucleus</keyword>
<accession>A0ABM2Z4M7</accession>
<evidence type="ECO:0000256" key="8">
    <source>
        <dbReference type="ARBA" id="ARBA00023159"/>
    </source>
</evidence>
<evidence type="ECO:0000256" key="12">
    <source>
        <dbReference type="SAM" id="Phobius"/>
    </source>
</evidence>
<sequence length="455" mass="51730">MRNKKGYHIIHPIPNEERFSSYYCYYLFWVAVGYYLWKKILTITGYRFHPTDFELLHYYLLNKNLGRDSLVQAIAELEDICGLEPWQLPGHSNIHSGDHVWYFFYRPSFKYQNGSRINRTTNEGYWKPTGKPRVIMARDQDIEIGKKRTLVFHKGRVNDNTKMKTGWIMHEYQLTATLPNQATFVLCKLKRKFGKAEVSCIEEGQPSHYLPPNLGNYIANNANQAEAARCLTANSDPNEMLTQLEALNDHEELEHQSIEWWNSYVGGGFPKHDGSGDFGTHGAENAIPNHHLLTEITMGQEVLQDQSGTNEQDISNLGDLGPGDERSNQHKLVMDDDGCNMPSNSENDTAEDSVKMDLSTFAGPSTDEEVFAGLEALPEVSCFAQGNRIGQMIDDWILDEGIRNAFDNQCSREEQNPTPITGGCNLSFAPDALNIPRKRSRTDYCYEGFGFDTNQ</sequence>
<evidence type="ECO:0000256" key="6">
    <source>
        <dbReference type="ARBA" id="ARBA00023125"/>
    </source>
</evidence>
<name>A0ABM2Z4M7_GOSHI</name>
<keyword evidence="6" id="KW-0238">DNA-binding</keyword>
<evidence type="ECO:0000256" key="3">
    <source>
        <dbReference type="ARBA" id="ARBA00022692"/>
    </source>
</evidence>
<evidence type="ECO:0000256" key="1">
    <source>
        <dbReference type="ARBA" id="ARBA00004123"/>
    </source>
</evidence>
<comment type="subcellular location">
    <subcellularLocation>
        <location evidence="2">Membrane</location>
        <topology evidence="2">Single-pass membrane protein</topology>
    </subcellularLocation>
    <subcellularLocation>
        <location evidence="1">Nucleus</location>
    </subcellularLocation>
</comment>
<feature type="compositionally biased region" description="Polar residues" evidence="11">
    <location>
        <begin position="305"/>
        <end position="315"/>
    </location>
</feature>